<evidence type="ECO:0000313" key="2">
    <source>
        <dbReference type="Proteomes" id="UP000323439"/>
    </source>
</evidence>
<dbReference type="Proteomes" id="UP000323439">
    <property type="component" value="Unassembled WGS sequence"/>
</dbReference>
<accession>A0A1G5WSA6</accession>
<evidence type="ECO:0008006" key="3">
    <source>
        <dbReference type="Google" id="ProtNLM"/>
    </source>
</evidence>
<proteinExistence type="predicted"/>
<dbReference type="EMBL" id="FMXB01000012">
    <property type="protein sequence ID" value="SDA61003.1"/>
    <property type="molecule type" value="Genomic_DNA"/>
</dbReference>
<reference evidence="1 2" key="1">
    <citation type="submission" date="2016-10" db="EMBL/GenBank/DDBJ databases">
        <authorList>
            <person name="Varghese N."/>
            <person name="Submissions S."/>
        </authorList>
    </citation>
    <scope>NUCLEOTIDE SEQUENCE [LARGE SCALE GENOMIC DNA]</scope>
    <source>
        <strain evidence="1 2">DSM 16643</strain>
    </source>
</reference>
<sequence>MKSRTYVLMIMLMFFLTLSCAHASENLTATDDTLLSIPVDDIELSSPIDNEILGAEPSINEINYDSLVIKDINFTGDSTKLNIEGFSQNGLVMSDFTMTITPAADSSKLDLQMKIPEVKYTDYNSTMFTFKNLDLSILPSSNPSALEFSVLMDTLDLVTGTEQVNLKDLNLFFKSYPEVNGVTLLVDIADFEYNDYEQTYLHFKNLDFDMALGMNGKYIDLDVILPTMQLITADNGIDMANLDLSIDLTGYSLADLGISAVMSDFIYTNFNDVNLKITDMFLSLEPMLDSTDFNSIIRMSTFDFTGINSSDFQFPGFNISSLDFENFTTGMDLSSVDLSGVISILDVSKMDLSSLVSYLSSGFKITTYTDNMPGQYKSSIDFNAIDLSSTGLGVNVSGFNLGSLFSSMNYSSLGSSVLNLTGLFESFGINVSDLGVNVSGYNLSAITISDISSIMSDPNFNMSAIFSKIDLSNLDMGGLNLSGLISSFNLTSLDLFAILALFNITDFDLAAFINGFDLQKFLNLFLKKDVPSNKTVPSTPVKQSPVKSTSTYVAQKTYTVTRVSDNQVICKSKFFILDYLNKLFNMTFINGHLLIYIDGELVFNGTTTDDLTQVLFEIIDKYLGEHEITVEFTDSANKTNTYKEKIMVE</sequence>
<dbReference type="AlphaFoldDB" id="A0A1G5WSA6"/>
<gene>
    <name evidence="1" type="ORF">SAMN02910315_01634</name>
</gene>
<organism evidence="1 2">
    <name type="scientific">Methanobrevibacter millerae</name>
    <dbReference type="NCBI Taxonomy" id="230361"/>
    <lineage>
        <taxon>Archaea</taxon>
        <taxon>Methanobacteriati</taxon>
        <taxon>Methanobacteriota</taxon>
        <taxon>Methanomada group</taxon>
        <taxon>Methanobacteria</taxon>
        <taxon>Methanobacteriales</taxon>
        <taxon>Methanobacteriaceae</taxon>
        <taxon>Methanobrevibacter</taxon>
    </lineage>
</organism>
<evidence type="ECO:0000313" key="1">
    <source>
        <dbReference type="EMBL" id="SDA61003.1"/>
    </source>
</evidence>
<protein>
    <recommendedName>
        <fullName evidence="3">Adhesin-like protein</fullName>
    </recommendedName>
</protein>
<name>A0A1G5WSA6_9EURY</name>
<dbReference type="PROSITE" id="PS51257">
    <property type="entry name" value="PROKAR_LIPOPROTEIN"/>
    <property type="match status" value="1"/>
</dbReference>
<dbReference type="RefSeq" id="WP_149732165.1">
    <property type="nucleotide sequence ID" value="NZ_FMXB01000012.1"/>
</dbReference>
<keyword evidence="2" id="KW-1185">Reference proteome</keyword>
<dbReference type="OrthoDB" id="82425at2157"/>